<comment type="caution">
    <text evidence="3">The sequence shown here is derived from an EMBL/GenBank/DDBJ whole genome shotgun (WGS) entry which is preliminary data.</text>
</comment>
<accession>A0AA40EYB5</accession>
<evidence type="ECO:0008006" key="5">
    <source>
        <dbReference type="Google" id="ProtNLM"/>
    </source>
</evidence>
<dbReference type="AlphaFoldDB" id="A0AA40EYB5"/>
<evidence type="ECO:0000313" key="3">
    <source>
        <dbReference type="EMBL" id="KAK0747746.1"/>
    </source>
</evidence>
<name>A0AA40EYB5_9PEZI</name>
<feature type="signal peptide" evidence="2">
    <location>
        <begin position="1"/>
        <end position="29"/>
    </location>
</feature>
<feature type="region of interest" description="Disordered" evidence="1">
    <location>
        <begin position="39"/>
        <end position="107"/>
    </location>
</feature>
<reference evidence="3" key="1">
    <citation type="submission" date="2023-06" db="EMBL/GenBank/DDBJ databases">
        <title>Genome-scale phylogeny and comparative genomics of the fungal order Sordariales.</title>
        <authorList>
            <consortium name="Lawrence Berkeley National Laboratory"/>
            <person name="Hensen N."/>
            <person name="Bonometti L."/>
            <person name="Westerberg I."/>
            <person name="Brannstrom I.O."/>
            <person name="Guillou S."/>
            <person name="Cros-Aarteil S."/>
            <person name="Calhoun S."/>
            <person name="Haridas S."/>
            <person name="Kuo A."/>
            <person name="Mondo S."/>
            <person name="Pangilinan J."/>
            <person name="Riley R."/>
            <person name="Labutti K."/>
            <person name="Andreopoulos B."/>
            <person name="Lipzen A."/>
            <person name="Chen C."/>
            <person name="Yanf M."/>
            <person name="Daum C."/>
            <person name="Ng V."/>
            <person name="Clum A."/>
            <person name="Steindorff A."/>
            <person name="Ohm R."/>
            <person name="Martin F."/>
            <person name="Silar P."/>
            <person name="Natvig D."/>
            <person name="Lalanne C."/>
            <person name="Gautier V."/>
            <person name="Ament-Velasquez S.L."/>
            <person name="Kruys A."/>
            <person name="Hutchinson M.I."/>
            <person name="Powell A.J."/>
            <person name="Barry K."/>
            <person name="Miller A.N."/>
            <person name="Grigoriev I.V."/>
            <person name="Debuchy R."/>
            <person name="Gladieux P."/>
            <person name="Thoren M.H."/>
            <person name="Johannesson H."/>
        </authorList>
    </citation>
    <scope>NUCLEOTIDE SEQUENCE</scope>
    <source>
        <strain evidence="3">CBS 540.89</strain>
    </source>
</reference>
<gene>
    <name evidence="3" type="ORF">B0T21DRAFT_343489</name>
</gene>
<proteinExistence type="predicted"/>
<dbReference type="EMBL" id="JAUKTV010000001">
    <property type="protein sequence ID" value="KAK0747746.1"/>
    <property type="molecule type" value="Genomic_DNA"/>
</dbReference>
<sequence>MAHSTTQGQDSFTATRLLVCVVLHGLLDGVSVFGAKKAIDSGKSDEAPRGCRPTTALKPERCSVPAKRGTVRNAEENGPQSQRQSTGGVRGPPSPHFDPPLTRTETGGRLARHKGCSLAGQSTPISEVLPGNDNTTYIDTRRHVHFVGPLHHSVAEQRGGTTG</sequence>
<feature type="compositionally biased region" description="Basic and acidic residues" evidence="1">
    <location>
        <begin position="39"/>
        <end position="49"/>
    </location>
</feature>
<evidence type="ECO:0000256" key="1">
    <source>
        <dbReference type="SAM" id="MobiDB-lite"/>
    </source>
</evidence>
<feature type="compositionally biased region" description="Polar residues" evidence="1">
    <location>
        <begin position="78"/>
        <end position="87"/>
    </location>
</feature>
<organism evidence="3 4">
    <name type="scientific">Apiosordaria backusii</name>
    <dbReference type="NCBI Taxonomy" id="314023"/>
    <lineage>
        <taxon>Eukaryota</taxon>
        <taxon>Fungi</taxon>
        <taxon>Dikarya</taxon>
        <taxon>Ascomycota</taxon>
        <taxon>Pezizomycotina</taxon>
        <taxon>Sordariomycetes</taxon>
        <taxon>Sordariomycetidae</taxon>
        <taxon>Sordariales</taxon>
        <taxon>Lasiosphaeriaceae</taxon>
        <taxon>Apiosordaria</taxon>
    </lineage>
</organism>
<dbReference type="Proteomes" id="UP001172159">
    <property type="component" value="Unassembled WGS sequence"/>
</dbReference>
<feature type="chain" id="PRO_5041307339" description="Secreted protein" evidence="2">
    <location>
        <begin position="30"/>
        <end position="163"/>
    </location>
</feature>
<protein>
    <recommendedName>
        <fullName evidence="5">Secreted protein</fullName>
    </recommendedName>
</protein>
<keyword evidence="2" id="KW-0732">Signal</keyword>
<evidence type="ECO:0000313" key="4">
    <source>
        <dbReference type="Proteomes" id="UP001172159"/>
    </source>
</evidence>
<keyword evidence="4" id="KW-1185">Reference proteome</keyword>
<evidence type="ECO:0000256" key="2">
    <source>
        <dbReference type="SAM" id="SignalP"/>
    </source>
</evidence>